<protein>
    <recommendedName>
        <fullName evidence="3">PRC-barrel domain-containing protein</fullName>
    </recommendedName>
</protein>
<accession>A0AAN0M1J5</accession>
<dbReference type="EMBL" id="CP151762">
    <property type="protein sequence ID" value="WZU63454.1"/>
    <property type="molecule type" value="Genomic_DNA"/>
</dbReference>
<dbReference type="KEGG" id="yag:AABB28_16660"/>
<keyword evidence="2" id="KW-1185">Reference proteome</keyword>
<name>A0AAN0M1J5_9RHOB</name>
<gene>
    <name evidence="1" type="ORF">AABB28_16660</name>
</gene>
<dbReference type="AlphaFoldDB" id="A0AAN0M1J5"/>
<sequence length="200" mass="21264">MNASTLIGRKMTHATDTEIVGEVTDILFDRSLKAPAFVLASITTARGTAPVLFSPAVLALDDEAIRISAHPDDIAARVDATIDATNVAVAPGDLPSTFIGPFGNAFSPSMIAALFNARTASERPDPPTDGDGVWFSELLGTPVRAHVSDIGHVSDMIFDDHFTVCEGVEIKTYEQQATIALTKDLQVKRTPDGTLLLAFI</sequence>
<proteinExistence type="predicted"/>
<evidence type="ECO:0008006" key="3">
    <source>
        <dbReference type="Google" id="ProtNLM"/>
    </source>
</evidence>
<evidence type="ECO:0000313" key="2">
    <source>
        <dbReference type="Proteomes" id="UP001451782"/>
    </source>
</evidence>
<dbReference type="Proteomes" id="UP001451782">
    <property type="component" value="Chromosome"/>
</dbReference>
<dbReference type="RefSeq" id="WP_342069835.1">
    <property type="nucleotide sequence ID" value="NZ_CP151762.1"/>
</dbReference>
<organism evidence="1 2">
    <name type="scientific">Yoonia algicola</name>
    <dbReference type="NCBI Taxonomy" id="3137368"/>
    <lineage>
        <taxon>Bacteria</taxon>
        <taxon>Pseudomonadati</taxon>
        <taxon>Pseudomonadota</taxon>
        <taxon>Alphaproteobacteria</taxon>
        <taxon>Rhodobacterales</taxon>
        <taxon>Paracoccaceae</taxon>
        <taxon>Yoonia</taxon>
    </lineage>
</organism>
<reference evidence="1 2" key="1">
    <citation type="submission" date="2024-04" db="EMBL/GenBank/DDBJ databases">
        <title>Phylogenomic analyses of a clade within the roseobacter group suggest taxonomic reassignments of species of the genera Aestuariivita, Citreicella, Loktanella, Nautella, Pelagibaca, Ruegeria, Thalassobius, Thiobacimonas and Tropicibacter, and the proposal o.</title>
        <authorList>
            <person name="Jeon C.O."/>
        </authorList>
    </citation>
    <scope>NUCLEOTIDE SEQUENCE [LARGE SCALE GENOMIC DNA]</scope>
    <source>
        <strain evidence="1 2">G8-12</strain>
    </source>
</reference>
<evidence type="ECO:0000313" key="1">
    <source>
        <dbReference type="EMBL" id="WZU63454.1"/>
    </source>
</evidence>